<evidence type="ECO:0000313" key="9">
    <source>
        <dbReference type="EMBL" id="ELR15814.1"/>
    </source>
</evidence>
<keyword evidence="7" id="KW-0443">Lipid metabolism</keyword>
<dbReference type="Gene3D" id="3.40.50.12780">
    <property type="entry name" value="N-terminal domain of ligase-like"/>
    <property type="match status" value="1"/>
</dbReference>
<dbReference type="Proteomes" id="UP000011083">
    <property type="component" value="Unassembled WGS sequence"/>
</dbReference>
<reference evidence="9 10" key="1">
    <citation type="journal article" date="2013" name="Genome Biol.">
        <title>Genome of Acanthamoeba castellanii highlights extensive lateral gene transfer and early evolution of tyrosine kinase signaling.</title>
        <authorList>
            <person name="Clarke M."/>
            <person name="Lohan A.J."/>
            <person name="Liu B."/>
            <person name="Lagkouvardos I."/>
            <person name="Roy S."/>
            <person name="Zafar N."/>
            <person name="Bertelli C."/>
            <person name="Schilde C."/>
            <person name="Kianianmomeni A."/>
            <person name="Burglin T.R."/>
            <person name="Frech C."/>
            <person name="Turcotte B."/>
            <person name="Kopec K.O."/>
            <person name="Synnott J.M."/>
            <person name="Choo C."/>
            <person name="Paponov I."/>
            <person name="Finkler A."/>
            <person name="Soon Heng Tan C."/>
            <person name="Hutchins A.P."/>
            <person name="Weinmeier T."/>
            <person name="Rattei T."/>
            <person name="Chu J.S."/>
            <person name="Gimenez G."/>
            <person name="Irimia M."/>
            <person name="Rigden D.J."/>
            <person name="Fitzpatrick D.A."/>
            <person name="Lorenzo-Morales J."/>
            <person name="Bateman A."/>
            <person name="Chiu C.H."/>
            <person name="Tang P."/>
            <person name="Hegemann P."/>
            <person name="Fromm H."/>
            <person name="Raoult D."/>
            <person name="Greub G."/>
            <person name="Miranda-Saavedra D."/>
            <person name="Chen N."/>
            <person name="Nash P."/>
            <person name="Ginger M.L."/>
            <person name="Horn M."/>
            <person name="Schaap P."/>
            <person name="Caler L."/>
            <person name="Loftus B."/>
        </authorList>
    </citation>
    <scope>NUCLEOTIDE SEQUENCE [LARGE SCALE GENOMIC DNA]</scope>
    <source>
        <strain evidence="9 10">Neff</strain>
    </source>
</reference>
<dbReference type="RefSeq" id="XP_004337827.1">
    <property type="nucleotide sequence ID" value="XM_004337779.1"/>
</dbReference>
<dbReference type="AlphaFoldDB" id="L8GRK9"/>
<keyword evidence="4 7" id="KW-0276">Fatty acid metabolism</keyword>
<dbReference type="STRING" id="1257118.L8GRK9"/>
<dbReference type="PANTHER" id="PTHR43272">
    <property type="entry name" value="LONG-CHAIN-FATTY-ACID--COA LIGASE"/>
    <property type="match status" value="1"/>
</dbReference>
<evidence type="ECO:0000256" key="4">
    <source>
        <dbReference type="ARBA" id="ARBA00022832"/>
    </source>
</evidence>
<name>L8GRK9_ACACF</name>
<proteinExistence type="inferred from homology"/>
<dbReference type="PROSITE" id="PS00455">
    <property type="entry name" value="AMP_BINDING"/>
    <property type="match status" value="1"/>
</dbReference>
<comment type="catalytic activity">
    <reaction evidence="7">
        <text>a long-chain fatty acid + ATP + CoA = a long-chain fatty acyl-CoA + AMP + diphosphate</text>
        <dbReference type="Rhea" id="RHEA:15421"/>
        <dbReference type="ChEBI" id="CHEBI:30616"/>
        <dbReference type="ChEBI" id="CHEBI:33019"/>
        <dbReference type="ChEBI" id="CHEBI:57287"/>
        <dbReference type="ChEBI" id="CHEBI:57560"/>
        <dbReference type="ChEBI" id="CHEBI:83139"/>
        <dbReference type="ChEBI" id="CHEBI:456215"/>
        <dbReference type="EC" id="6.2.1.3"/>
    </reaction>
</comment>
<comment type="similarity">
    <text evidence="1 7">Belongs to the ATP-dependent AMP-binding enzyme family.</text>
</comment>
<evidence type="ECO:0000259" key="8">
    <source>
        <dbReference type="Pfam" id="PF00501"/>
    </source>
</evidence>
<keyword evidence="10" id="KW-1185">Reference proteome</keyword>
<dbReference type="OrthoDB" id="1700726at2759"/>
<keyword evidence="5 7" id="KW-0067">ATP-binding</keyword>
<dbReference type="VEuPathDB" id="AmoebaDB:ACA1_078990"/>
<gene>
    <name evidence="9" type="ORF">ACA1_078990</name>
</gene>
<evidence type="ECO:0000256" key="3">
    <source>
        <dbReference type="ARBA" id="ARBA00022741"/>
    </source>
</evidence>
<comment type="function">
    <text evidence="7">Catalyzes the conversion of long-chain fatty acids to their active form acyl-CoAs for both synthesis of cellular lipids, and degradation via beta-oxidation.</text>
</comment>
<dbReference type="EMBL" id="KB008022">
    <property type="protein sequence ID" value="ELR15814.1"/>
    <property type="molecule type" value="Genomic_DNA"/>
</dbReference>
<dbReference type="KEGG" id="acan:ACA1_078990"/>
<dbReference type="OMA" id="EWIVRDS"/>
<organism evidence="9 10">
    <name type="scientific">Acanthamoeba castellanii (strain ATCC 30010 / Neff)</name>
    <dbReference type="NCBI Taxonomy" id="1257118"/>
    <lineage>
        <taxon>Eukaryota</taxon>
        <taxon>Amoebozoa</taxon>
        <taxon>Discosea</taxon>
        <taxon>Longamoebia</taxon>
        <taxon>Centramoebida</taxon>
        <taxon>Acanthamoebidae</taxon>
        <taxon>Acanthamoeba</taxon>
    </lineage>
</organism>
<evidence type="ECO:0000256" key="5">
    <source>
        <dbReference type="ARBA" id="ARBA00022840"/>
    </source>
</evidence>
<dbReference type="GO" id="GO:0005524">
    <property type="term" value="F:ATP binding"/>
    <property type="evidence" value="ECO:0007669"/>
    <property type="project" value="UniProtKB-KW"/>
</dbReference>
<dbReference type="InterPro" id="IPR042099">
    <property type="entry name" value="ANL_N_sf"/>
</dbReference>
<dbReference type="PANTHER" id="PTHR43272:SF33">
    <property type="entry name" value="AMP-BINDING DOMAIN-CONTAINING PROTEIN-RELATED"/>
    <property type="match status" value="1"/>
</dbReference>
<dbReference type="SUPFAM" id="SSF56801">
    <property type="entry name" value="Acetyl-CoA synthetase-like"/>
    <property type="match status" value="1"/>
</dbReference>
<evidence type="ECO:0000313" key="10">
    <source>
        <dbReference type="Proteomes" id="UP000011083"/>
    </source>
</evidence>
<evidence type="ECO:0000256" key="7">
    <source>
        <dbReference type="RuleBase" id="RU369030"/>
    </source>
</evidence>
<dbReference type="EC" id="6.2.1.3" evidence="6 7"/>
<evidence type="ECO:0000256" key="2">
    <source>
        <dbReference type="ARBA" id="ARBA00022598"/>
    </source>
</evidence>
<dbReference type="GO" id="GO:0005783">
    <property type="term" value="C:endoplasmic reticulum"/>
    <property type="evidence" value="ECO:0007669"/>
    <property type="project" value="TreeGrafter"/>
</dbReference>
<evidence type="ECO:0000256" key="6">
    <source>
        <dbReference type="ARBA" id="ARBA00026121"/>
    </source>
</evidence>
<dbReference type="InterPro" id="IPR020845">
    <property type="entry name" value="AMP-binding_CS"/>
</dbReference>
<dbReference type="Pfam" id="PF00501">
    <property type="entry name" value="AMP-binding"/>
    <property type="match status" value="1"/>
</dbReference>
<dbReference type="GeneID" id="14916476"/>
<evidence type="ECO:0000256" key="1">
    <source>
        <dbReference type="ARBA" id="ARBA00006432"/>
    </source>
</evidence>
<feature type="domain" description="AMP-dependent synthetase/ligase" evidence="8">
    <location>
        <begin position="102"/>
        <end position="503"/>
    </location>
</feature>
<accession>L8GRK9</accession>
<dbReference type="InterPro" id="IPR045311">
    <property type="entry name" value="LC-FACS_euk"/>
</dbReference>
<dbReference type="GO" id="GO:0016020">
    <property type="term" value="C:membrane"/>
    <property type="evidence" value="ECO:0007669"/>
    <property type="project" value="TreeGrafter"/>
</dbReference>
<protein>
    <recommendedName>
        <fullName evidence="6 7">Long-chain-fatty-acid--CoA ligase</fullName>
        <ecNumber evidence="6 7">6.2.1.3</ecNumber>
    </recommendedName>
</protein>
<keyword evidence="3 7" id="KW-0547">Nucleotide-binding</keyword>
<dbReference type="CDD" id="cd05927">
    <property type="entry name" value="LC-FACS_euk"/>
    <property type="match status" value="1"/>
</dbReference>
<dbReference type="InterPro" id="IPR000873">
    <property type="entry name" value="AMP-dep_synth/lig_dom"/>
</dbReference>
<dbReference type="GO" id="GO:0004467">
    <property type="term" value="F:long-chain fatty acid-CoA ligase activity"/>
    <property type="evidence" value="ECO:0007669"/>
    <property type="project" value="UniProtKB-EC"/>
</dbReference>
<sequence>MESLHDVWDEYGTAITATGLAVVGAAAAYHLLGSAKPAPTGPQSVMMPPEKKGESHVYRSIHSPDTLVETFVPETTTLYENFKRGFTLNPEGNCLGWRQGDGPYQWLSYRQVQDRFLALGAGLLELGFKPKDTVGIYSRNRPEWVITEQAANAFSMVVVPLYDTLGEEAVEHILRETSLKLVFCTNEKVQQLIRVLDKSDITHIVTFDSFDDEEAKSVLQERNISLHTIDELIELGKKNPAKPIPPSRDDLCTICYTSGTTGTPKGAMLSHGNFIANVAGVFVLKPDLVTSSDVVISYLPLAHVFERILQAAVFLQGASIGFYRGTVPELFDDIATLRPTVFPSVPRLFNRLYDKVMAQRATLTGVKKMLFERAWAAKVQLLKEGKVSSPLWDRLVFSKIAAKLGARVRLIISGSAPISADVKDFLRICFSAELLEGYGQTECCAAACATMPGDTTSGHVGAPLPNSELKLVDVPDMKYFATDKPNPRGEICFRGPAVFSGYYQNPEKTAEVLEDDGWLHSGDIGEMQPNGTLKIIDRKKDIFKLSQGEYIAPDKLESAYVKSPFVAQIFIYGSSLKASLVAVVVPDPEILLPWAKEKAIDGDLAELCRKDQVKKEIMASLKKAGEAAHLKGFERLADIHLEPEAFSSDNGLVTPTFKLKRPQLHEHYKEQIDTMLAKLD</sequence>
<keyword evidence="2 7" id="KW-0436">Ligase</keyword>